<dbReference type="InterPro" id="IPR051220">
    <property type="entry name" value="TFA_Chaperone"/>
</dbReference>
<name>A0A097R2L3_HAFAL</name>
<dbReference type="OrthoDB" id="8596093at2"/>
<dbReference type="eggNOG" id="COG2110">
    <property type="taxonomic scope" value="Bacteria"/>
</dbReference>
<proteinExistence type="predicted"/>
<dbReference type="HOGENOM" id="CLU_094206_1_0_6"/>
<keyword evidence="2" id="KW-1185">Reference proteome</keyword>
<sequence length="173" mass="19672">MQLLNLKIYEPTQKLSDDALHLIDENGLDWYESQSKFKDNTLKIACDDQAIIRSSSFDVSMLWPVSLSVFEVDKNKIPKGFPEQPDDNWIFDGKKLAPREVPKSELLAQAEETRAQLMAEANQKITPLQDASDLDIATEDELIELKAWKTYRVLLSRVDISSAPDIDWPPLPA</sequence>
<evidence type="ECO:0000313" key="2">
    <source>
        <dbReference type="Proteomes" id="UP000029986"/>
    </source>
</evidence>
<organism evidence="1 2">
    <name type="scientific">Hafnia alvei FB1</name>
    <dbReference type="NCBI Taxonomy" id="1453496"/>
    <lineage>
        <taxon>Bacteria</taxon>
        <taxon>Pseudomonadati</taxon>
        <taxon>Pseudomonadota</taxon>
        <taxon>Gammaproteobacteria</taxon>
        <taxon>Enterobacterales</taxon>
        <taxon>Hafniaceae</taxon>
        <taxon>Hafnia</taxon>
    </lineage>
</organism>
<gene>
    <name evidence="1" type="ORF">AT03_11595</name>
</gene>
<dbReference type="KEGG" id="hav:AT03_11595"/>
<reference evidence="1 2" key="1">
    <citation type="journal article" date="2014" name="Gut Pathog.">
        <title>Gene clusters of Hafnia alvei strain FB1 important in survival and pathogenesis: a draft genome perspective.</title>
        <authorList>
            <person name="Tan J.Y."/>
            <person name="Yin W.F."/>
            <person name="Chan K.G."/>
        </authorList>
    </citation>
    <scope>NUCLEOTIDE SEQUENCE [LARGE SCALE GENOMIC DNA]</scope>
    <source>
        <strain evidence="1 2">FB1</strain>
    </source>
</reference>
<dbReference type="EMBL" id="CP009706">
    <property type="protein sequence ID" value="AIU72964.1"/>
    <property type="molecule type" value="Genomic_DNA"/>
</dbReference>
<dbReference type="PANTHER" id="PTHR34413">
    <property type="entry name" value="PROPHAGE TAIL FIBER ASSEMBLY PROTEIN HOMOLOG TFAE-RELATED-RELATED"/>
    <property type="match status" value="1"/>
</dbReference>
<dbReference type="InterPro" id="IPR003458">
    <property type="entry name" value="Phage_T4_Gp38_tail_assem"/>
</dbReference>
<dbReference type="PATRIC" id="fig|1453496.5.peg.2344"/>
<dbReference type="PANTHER" id="PTHR34413:SF2">
    <property type="entry name" value="PROPHAGE TAIL FIBER ASSEMBLY PROTEIN HOMOLOG TFAE-RELATED"/>
    <property type="match status" value="1"/>
</dbReference>
<evidence type="ECO:0000313" key="1">
    <source>
        <dbReference type="EMBL" id="AIU72964.1"/>
    </source>
</evidence>
<protein>
    <submittedName>
        <fullName evidence="1">Phage tail fiber protein</fullName>
    </submittedName>
</protein>
<dbReference type="Pfam" id="PF02413">
    <property type="entry name" value="Caudo_TAP"/>
    <property type="match status" value="1"/>
</dbReference>
<dbReference type="Proteomes" id="UP000029986">
    <property type="component" value="Chromosome"/>
</dbReference>
<accession>A0A097R2L3</accession>
<dbReference type="RefSeq" id="WP_025802764.1">
    <property type="nucleotide sequence ID" value="NZ_CP009706.1"/>
</dbReference>
<dbReference type="AlphaFoldDB" id="A0A097R2L3"/>